<evidence type="ECO:0000256" key="5">
    <source>
        <dbReference type="ARBA" id="ARBA00023002"/>
    </source>
</evidence>
<dbReference type="EC" id="1.1.1.25" evidence="2"/>
<dbReference type="InterPro" id="IPR022893">
    <property type="entry name" value="Shikimate_DH_fam"/>
</dbReference>
<dbReference type="Proteomes" id="UP000193749">
    <property type="component" value="Unassembled WGS sequence"/>
</dbReference>
<dbReference type="GO" id="GO:0019632">
    <property type="term" value="P:shikimate metabolic process"/>
    <property type="evidence" value="ECO:0007669"/>
    <property type="project" value="TreeGrafter"/>
</dbReference>
<evidence type="ECO:0000313" key="10">
    <source>
        <dbReference type="EMBL" id="ORM89909.1"/>
    </source>
</evidence>
<comment type="catalytic activity">
    <reaction evidence="7">
        <text>shikimate + NADP(+) = 3-dehydroshikimate + NADPH + H(+)</text>
        <dbReference type="Rhea" id="RHEA:17737"/>
        <dbReference type="ChEBI" id="CHEBI:15378"/>
        <dbReference type="ChEBI" id="CHEBI:16630"/>
        <dbReference type="ChEBI" id="CHEBI:36208"/>
        <dbReference type="ChEBI" id="CHEBI:57783"/>
        <dbReference type="ChEBI" id="CHEBI:58349"/>
        <dbReference type="EC" id="1.1.1.25"/>
    </reaction>
</comment>
<dbReference type="STRING" id="55209.HA50_25305"/>
<evidence type="ECO:0000256" key="2">
    <source>
        <dbReference type="ARBA" id="ARBA00012962"/>
    </source>
</evidence>
<evidence type="ECO:0000256" key="4">
    <source>
        <dbReference type="ARBA" id="ARBA00022857"/>
    </source>
</evidence>
<dbReference type="Pfam" id="PF01488">
    <property type="entry name" value="Shikimate_DH"/>
    <property type="match status" value="1"/>
</dbReference>
<proteinExistence type="predicted"/>
<dbReference type="Pfam" id="PF08501">
    <property type="entry name" value="Shikimate_dh_N"/>
    <property type="match status" value="1"/>
</dbReference>
<dbReference type="SUPFAM" id="SSF53223">
    <property type="entry name" value="Aminoacid dehydrogenase-like, N-terminal domain"/>
    <property type="match status" value="1"/>
</dbReference>
<dbReference type="GO" id="GO:0004764">
    <property type="term" value="F:shikimate 3-dehydrogenase (NADP+) activity"/>
    <property type="evidence" value="ECO:0007669"/>
    <property type="project" value="UniProtKB-EC"/>
</dbReference>
<dbReference type="PANTHER" id="PTHR21089">
    <property type="entry name" value="SHIKIMATE DEHYDROGENASE"/>
    <property type="match status" value="1"/>
</dbReference>
<reference evidence="10 11" key="1">
    <citation type="journal article" date="2017" name="Antonie Van Leeuwenhoek">
        <title>Phylogenomic resolution of the bacterial genus Pantoea and its relationship with Erwinia and Tatumella.</title>
        <authorList>
            <person name="Palmer M."/>
            <person name="Steenkamp E.T."/>
            <person name="Coetzee M.P."/>
            <person name="Chan W.Y."/>
            <person name="van Zyl E."/>
            <person name="De Maayer P."/>
            <person name="Coutinho T.A."/>
            <person name="Blom J."/>
            <person name="Smits T.H."/>
            <person name="Duffy B."/>
            <person name="Venter S.N."/>
        </authorList>
    </citation>
    <scope>NUCLEOTIDE SEQUENCE [LARGE SCALE GENOMIC DNA]</scope>
    <source>
        <strain evidence="10 11">LMG 2657</strain>
    </source>
</reference>
<accession>A0A1X1ELY9</accession>
<dbReference type="PANTHER" id="PTHR21089:SF1">
    <property type="entry name" value="BIFUNCTIONAL 3-DEHYDROQUINATE DEHYDRATASE_SHIKIMATE DEHYDROGENASE, CHLOROPLASTIC"/>
    <property type="match status" value="1"/>
</dbReference>
<feature type="domain" description="Shikimate dehydrogenase substrate binding N-terminal" evidence="9">
    <location>
        <begin position="16"/>
        <end position="100"/>
    </location>
</feature>
<keyword evidence="11" id="KW-1185">Reference proteome</keyword>
<dbReference type="InterPro" id="IPR006151">
    <property type="entry name" value="Shikm_DH/Glu-tRNA_Rdtase"/>
</dbReference>
<evidence type="ECO:0000256" key="6">
    <source>
        <dbReference type="ARBA" id="ARBA00023141"/>
    </source>
</evidence>
<dbReference type="GO" id="GO:0008652">
    <property type="term" value="P:amino acid biosynthetic process"/>
    <property type="evidence" value="ECO:0007669"/>
    <property type="project" value="UniProtKB-KW"/>
</dbReference>
<protein>
    <recommendedName>
        <fullName evidence="2">shikimate dehydrogenase (NADP(+))</fullName>
        <ecNumber evidence="2">1.1.1.25</ecNumber>
    </recommendedName>
</protein>
<evidence type="ECO:0000256" key="3">
    <source>
        <dbReference type="ARBA" id="ARBA00022605"/>
    </source>
</evidence>
<comment type="caution">
    <text evidence="10">The sequence shown here is derived from an EMBL/GenBank/DDBJ whole genome shotgun (WGS) entry which is preliminary data.</text>
</comment>
<evidence type="ECO:0000256" key="1">
    <source>
        <dbReference type="ARBA" id="ARBA00004871"/>
    </source>
</evidence>
<dbReference type="EMBL" id="MLJI01000002">
    <property type="protein sequence ID" value="ORM89909.1"/>
    <property type="molecule type" value="Genomic_DNA"/>
</dbReference>
<dbReference type="OrthoDB" id="9792692at2"/>
<comment type="pathway">
    <text evidence="1">Metabolic intermediate biosynthesis; chorismate biosynthesis; chorismate from D-erythrose 4-phosphate and phosphoenolpyruvate: step 4/7.</text>
</comment>
<dbReference type="RefSeq" id="WP_084879623.1">
    <property type="nucleotide sequence ID" value="NZ_JAGGMY010000006.1"/>
</dbReference>
<dbReference type="InterPro" id="IPR046346">
    <property type="entry name" value="Aminoacid_DH-like_N_sf"/>
</dbReference>
<evidence type="ECO:0000259" key="9">
    <source>
        <dbReference type="Pfam" id="PF08501"/>
    </source>
</evidence>
<dbReference type="GO" id="GO:0009073">
    <property type="term" value="P:aromatic amino acid family biosynthetic process"/>
    <property type="evidence" value="ECO:0007669"/>
    <property type="project" value="UniProtKB-KW"/>
</dbReference>
<keyword evidence="4" id="KW-0521">NADP</keyword>
<dbReference type="AlphaFoldDB" id="A0A1X1ELY9"/>
<dbReference type="Gene3D" id="3.40.50.720">
    <property type="entry name" value="NAD(P)-binding Rossmann-like Domain"/>
    <property type="match status" value="1"/>
</dbReference>
<feature type="domain" description="Quinate/shikimate 5-dehydrogenase/glutamyl-tRNA reductase" evidence="8">
    <location>
        <begin position="128"/>
        <end position="203"/>
    </location>
</feature>
<dbReference type="UniPathway" id="UPA00053">
    <property type="reaction ID" value="UER00087"/>
</dbReference>
<dbReference type="Gene3D" id="3.40.50.10860">
    <property type="entry name" value="Leucine Dehydrogenase, chain A, domain 1"/>
    <property type="match status" value="1"/>
</dbReference>
<keyword evidence="6" id="KW-0057">Aromatic amino acid biosynthesis</keyword>
<evidence type="ECO:0000313" key="11">
    <source>
        <dbReference type="Proteomes" id="UP000193749"/>
    </source>
</evidence>
<organism evidence="10 11">
    <name type="scientific">Pantoea cypripedii</name>
    <name type="common">Pectobacterium cypripedii</name>
    <name type="synonym">Erwinia cypripedii</name>
    <dbReference type="NCBI Taxonomy" id="55209"/>
    <lineage>
        <taxon>Bacteria</taxon>
        <taxon>Pseudomonadati</taxon>
        <taxon>Pseudomonadota</taxon>
        <taxon>Gammaproteobacteria</taxon>
        <taxon>Enterobacterales</taxon>
        <taxon>Erwiniaceae</taxon>
        <taxon>Pantoea</taxon>
    </lineage>
</organism>
<keyword evidence="3" id="KW-0028">Amino-acid biosynthesis</keyword>
<evidence type="ECO:0000256" key="7">
    <source>
        <dbReference type="ARBA" id="ARBA00049442"/>
    </source>
</evidence>
<dbReference type="SUPFAM" id="SSF51735">
    <property type="entry name" value="NAD(P)-binding Rossmann-fold domains"/>
    <property type="match status" value="1"/>
</dbReference>
<dbReference type="InterPro" id="IPR013708">
    <property type="entry name" value="Shikimate_DH-bd_N"/>
</dbReference>
<dbReference type="InterPro" id="IPR036291">
    <property type="entry name" value="NAD(P)-bd_dom_sf"/>
</dbReference>
<gene>
    <name evidence="10" type="ORF">HA50_25305</name>
</gene>
<keyword evidence="5" id="KW-0560">Oxidoreductase</keyword>
<name>A0A1X1ELY9_PANCY</name>
<dbReference type="GO" id="GO:0009423">
    <property type="term" value="P:chorismate biosynthetic process"/>
    <property type="evidence" value="ECO:0007669"/>
    <property type="project" value="UniProtKB-UniPathway"/>
</dbReference>
<evidence type="ECO:0000259" key="8">
    <source>
        <dbReference type="Pfam" id="PF01488"/>
    </source>
</evidence>
<sequence>MDILEQVDGRLIVLGILGDPVHQVQAPLMMNAEIRRHQIADTLMIPFHVTREGLTEFLTGLQAWHNFRGVIVTMPHKQAVMASLGHVSEQAKAIGACNVIRRETDGSLSGTMLDGEGFVSSLLVAGYQVQGKSIYLAGAGGAACAIAHALAYNGVTSITLYNRTRAKAEGLRQVLQSQYHGLNISIGTETPEHHDIAINATSAGMGDSDLIPFSLEKLTPPALICDIIISPERTLLLQQAEKLGFPTHYGRAMLQQQISLMLKYMLHH</sequence>